<dbReference type="PANTHER" id="PTHR30154">
    <property type="entry name" value="LEUCINE-RESPONSIVE REGULATORY PROTEIN"/>
    <property type="match status" value="1"/>
</dbReference>
<dbReference type="GO" id="GO:0005829">
    <property type="term" value="C:cytosol"/>
    <property type="evidence" value="ECO:0007669"/>
    <property type="project" value="TreeGrafter"/>
</dbReference>
<dbReference type="Proteomes" id="UP000562352">
    <property type="component" value="Unassembled WGS sequence"/>
</dbReference>
<keyword evidence="2" id="KW-0238">DNA-binding</keyword>
<evidence type="ECO:0000313" key="3">
    <source>
        <dbReference type="Proteomes" id="UP000562352"/>
    </source>
</evidence>
<keyword evidence="3" id="KW-1185">Reference proteome</keyword>
<accession>A0A841CV63</accession>
<dbReference type="GO" id="GO:0043200">
    <property type="term" value="P:response to amino acid"/>
    <property type="evidence" value="ECO:0007669"/>
    <property type="project" value="TreeGrafter"/>
</dbReference>
<feature type="domain" description="Transcription regulator AsnC/Lrp ligand binding" evidence="1">
    <location>
        <begin position="6"/>
        <end position="76"/>
    </location>
</feature>
<proteinExistence type="predicted"/>
<sequence length="95" mass="10374">MVTAIVHINAEVDRIPEVAQTIAEIDGVSEVYSITGEYDLMAMVRVAAYEEIAELVPGRINKVAGVLHTETHIAFRAYSRHDLDAAFSIGLSESD</sequence>
<dbReference type="EMBL" id="JACHJJ010000002">
    <property type="protein sequence ID" value="MBB5961761.1"/>
    <property type="molecule type" value="Genomic_DNA"/>
</dbReference>
<gene>
    <name evidence="2" type="ORF">FHS22_001018</name>
</gene>
<dbReference type="AlphaFoldDB" id="A0A841CV63"/>
<dbReference type="SUPFAM" id="SSF54909">
    <property type="entry name" value="Dimeric alpha+beta barrel"/>
    <property type="match status" value="1"/>
</dbReference>
<reference evidence="2 3" key="1">
    <citation type="submission" date="2020-08" db="EMBL/GenBank/DDBJ databases">
        <title>Genomic Encyclopedia of Type Strains, Phase III (KMG-III): the genomes of soil and plant-associated and newly described type strains.</title>
        <authorList>
            <person name="Whitman W."/>
        </authorList>
    </citation>
    <scope>NUCLEOTIDE SEQUENCE [LARGE SCALE GENOMIC DNA]</scope>
    <source>
        <strain evidence="2 3">CECT 3303</strain>
    </source>
</reference>
<dbReference type="PANTHER" id="PTHR30154:SF34">
    <property type="entry name" value="TRANSCRIPTIONAL REGULATOR AZLB"/>
    <property type="match status" value="1"/>
</dbReference>
<evidence type="ECO:0000259" key="1">
    <source>
        <dbReference type="Pfam" id="PF01037"/>
    </source>
</evidence>
<protein>
    <submittedName>
        <fullName evidence="2">DNA-binding Lrp family transcriptional regulator</fullName>
    </submittedName>
</protein>
<dbReference type="InterPro" id="IPR019887">
    <property type="entry name" value="Tscrpt_reg_AsnC/Lrp_C"/>
</dbReference>
<dbReference type="GO" id="GO:0043565">
    <property type="term" value="F:sequence-specific DNA binding"/>
    <property type="evidence" value="ECO:0007669"/>
    <property type="project" value="TreeGrafter"/>
</dbReference>
<name>A0A841CV63_PLAVE</name>
<evidence type="ECO:0000313" key="2">
    <source>
        <dbReference type="EMBL" id="MBB5961761.1"/>
    </source>
</evidence>
<organism evidence="2 3">
    <name type="scientific">Planomonospora venezuelensis</name>
    <dbReference type="NCBI Taxonomy" id="1999"/>
    <lineage>
        <taxon>Bacteria</taxon>
        <taxon>Bacillati</taxon>
        <taxon>Actinomycetota</taxon>
        <taxon>Actinomycetes</taxon>
        <taxon>Streptosporangiales</taxon>
        <taxon>Streptosporangiaceae</taxon>
        <taxon>Planomonospora</taxon>
    </lineage>
</organism>
<dbReference type="Pfam" id="PF01037">
    <property type="entry name" value="AsnC_trans_reg"/>
    <property type="match status" value="1"/>
</dbReference>
<dbReference type="Gene3D" id="3.30.70.920">
    <property type="match status" value="1"/>
</dbReference>
<comment type="caution">
    <text evidence="2">The sequence shown here is derived from an EMBL/GenBank/DDBJ whole genome shotgun (WGS) entry which is preliminary data.</text>
</comment>
<dbReference type="RefSeq" id="WP_184938855.1">
    <property type="nucleotide sequence ID" value="NZ_BAAAWZ010000001.1"/>
</dbReference>
<dbReference type="InterPro" id="IPR011008">
    <property type="entry name" value="Dimeric_a/b-barrel"/>
</dbReference>